<keyword evidence="3" id="KW-0004">4Fe-4S</keyword>
<dbReference type="Pfam" id="PF06969">
    <property type="entry name" value="HemN_C"/>
    <property type="match status" value="1"/>
</dbReference>
<keyword evidence="3" id="KW-0408">Iron</keyword>
<dbReference type="SFLD" id="SFLDS00029">
    <property type="entry name" value="Radical_SAM"/>
    <property type="match status" value="1"/>
</dbReference>
<dbReference type="InterPro" id="IPR023404">
    <property type="entry name" value="rSAM_horseshoe"/>
</dbReference>
<gene>
    <name evidence="5" type="ordered locus">Hore_12830</name>
</gene>
<evidence type="ECO:0000256" key="2">
    <source>
        <dbReference type="ARBA" id="ARBA00017228"/>
    </source>
</evidence>
<dbReference type="GO" id="GO:0046872">
    <property type="term" value="F:metal ion binding"/>
    <property type="evidence" value="ECO:0007669"/>
    <property type="project" value="UniProtKB-UniRule"/>
</dbReference>
<dbReference type="eggNOG" id="COG0635">
    <property type="taxonomic scope" value="Bacteria"/>
</dbReference>
<keyword evidence="3" id="KW-0963">Cytoplasm</keyword>
<dbReference type="SUPFAM" id="SSF102114">
    <property type="entry name" value="Radical SAM enzymes"/>
    <property type="match status" value="1"/>
</dbReference>
<keyword evidence="3" id="KW-0143">Chaperone</keyword>
<dbReference type="CDD" id="cd01335">
    <property type="entry name" value="Radical_SAM"/>
    <property type="match status" value="1"/>
</dbReference>
<evidence type="ECO:0000313" key="5">
    <source>
        <dbReference type="EMBL" id="ACL70033.1"/>
    </source>
</evidence>
<dbReference type="SFLD" id="SFLDG01065">
    <property type="entry name" value="anaerobic_coproporphyrinogen-I"/>
    <property type="match status" value="1"/>
</dbReference>
<protein>
    <recommendedName>
        <fullName evidence="2 3">Heme chaperone HemW</fullName>
    </recommendedName>
</protein>
<dbReference type="Proteomes" id="UP000000719">
    <property type="component" value="Chromosome"/>
</dbReference>
<dbReference type="GO" id="GO:0004109">
    <property type="term" value="F:coproporphyrinogen oxidase activity"/>
    <property type="evidence" value="ECO:0007669"/>
    <property type="project" value="InterPro"/>
</dbReference>
<dbReference type="PANTHER" id="PTHR13932">
    <property type="entry name" value="COPROPORPHYRINIGEN III OXIDASE"/>
    <property type="match status" value="1"/>
</dbReference>
<organism evidence="5 6">
    <name type="scientific">Halothermothrix orenii (strain H 168 / OCM 544 / DSM 9562)</name>
    <dbReference type="NCBI Taxonomy" id="373903"/>
    <lineage>
        <taxon>Bacteria</taxon>
        <taxon>Bacillati</taxon>
        <taxon>Bacillota</taxon>
        <taxon>Clostridia</taxon>
        <taxon>Halanaerobiales</taxon>
        <taxon>Halothermotrichaceae</taxon>
        <taxon>Halothermothrix</taxon>
    </lineage>
</organism>
<dbReference type="GO" id="GO:0051539">
    <property type="term" value="F:4 iron, 4 sulfur cluster binding"/>
    <property type="evidence" value="ECO:0007669"/>
    <property type="project" value="UniProtKB-UniRule"/>
</dbReference>
<dbReference type="SMART" id="SM00729">
    <property type="entry name" value="Elp3"/>
    <property type="match status" value="1"/>
</dbReference>
<comment type="similarity">
    <text evidence="1">Belongs to the anaerobic coproporphyrinogen-III oxidase family. HemW subfamily.</text>
</comment>
<dbReference type="RefSeq" id="WP_012636217.1">
    <property type="nucleotide sequence ID" value="NC_011899.1"/>
</dbReference>
<dbReference type="STRING" id="373903.Hore_12830"/>
<dbReference type="HOGENOM" id="CLU_027579_2_2_9"/>
<comment type="function">
    <text evidence="3">Probably acts as a heme chaperone, transferring heme to an unknown acceptor. Binds one molecule of heme per monomer, possibly covalently. Binds 1 [4Fe-4S] cluster. The cluster is coordinated with 3 cysteines and an exchangeable S-adenosyl-L-methionine.</text>
</comment>
<dbReference type="PANTHER" id="PTHR13932:SF5">
    <property type="entry name" value="RADICAL S-ADENOSYL METHIONINE DOMAIN-CONTAINING PROTEIN 1, MITOCHONDRIAL"/>
    <property type="match status" value="1"/>
</dbReference>
<dbReference type="SFLD" id="SFLDF00288">
    <property type="entry name" value="HemN-like__clustered_with_nucl"/>
    <property type="match status" value="1"/>
</dbReference>
<dbReference type="Pfam" id="PF04055">
    <property type="entry name" value="Radical_SAM"/>
    <property type="match status" value="1"/>
</dbReference>
<dbReference type="InterPro" id="IPR004559">
    <property type="entry name" value="HemW-like"/>
</dbReference>
<dbReference type="AlphaFoldDB" id="B8CXL4"/>
<keyword evidence="3" id="KW-0411">Iron-sulfur</keyword>
<dbReference type="InterPro" id="IPR010723">
    <property type="entry name" value="HemN_C"/>
</dbReference>
<dbReference type="InterPro" id="IPR058240">
    <property type="entry name" value="rSAM_sf"/>
</dbReference>
<evidence type="ECO:0000256" key="3">
    <source>
        <dbReference type="RuleBase" id="RU364116"/>
    </source>
</evidence>
<proteinExistence type="inferred from homology"/>
<dbReference type="EMBL" id="CP001098">
    <property type="protein sequence ID" value="ACL70033.1"/>
    <property type="molecule type" value="Genomic_DNA"/>
</dbReference>
<evidence type="ECO:0000259" key="4">
    <source>
        <dbReference type="PROSITE" id="PS51918"/>
    </source>
</evidence>
<dbReference type="SFLD" id="SFLDF00562">
    <property type="entry name" value="HemN-like__clustered_with_heat"/>
    <property type="match status" value="1"/>
</dbReference>
<name>B8CXL4_HALOH</name>
<keyword evidence="3" id="KW-0949">S-adenosyl-L-methionine</keyword>
<evidence type="ECO:0000256" key="1">
    <source>
        <dbReference type="ARBA" id="ARBA00006100"/>
    </source>
</evidence>
<dbReference type="GO" id="GO:0005737">
    <property type="term" value="C:cytoplasm"/>
    <property type="evidence" value="ECO:0007669"/>
    <property type="project" value="UniProtKB-SubCell"/>
</dbReference>
<comment type="subcellular location">
    <subcellularLocation>
        <location evidence="3">Cytoplasm</location>
    </subcellularLocation>
</comment>
<keyword evidence="6" id="KW-1185">Reference proteome</keyword>
<dbReference type="Gene3D" id="3.80.30.20">
    <property type="entry name" value="tm_1862 like domain"/>
    <property type="match status" value="1"/>
</dbReference>
<dbReference type="PROSITE" id="PS51918">
    <property type="entry name" value="RADICAL_SAM"/>
    <property type="match status" value="1"/>
</dbReference>
<sequence length="385" mass="44982">MIKLKEYDRPFGLYIHFPFCLRKCSYCDFYSIKYTQEFANKYVESLLKEIKIYSKKIPTKKIKTIYLGGGTPGLFTYNQLYRIFDFIFNNFSVSEEGEITLEANPGSLTLEKIKYFKKLGINRLSLGVQSFVEDELKLLGRFHSSKKAREVLLLINRVFDNYNTDLIFAIPGQSMDNWEYSLKQILELKPPHLSLYNLQLEKGTLLYKKVKKGEIKPVSDEVDARMYLKAKKQLGKAGYLHYEISNFARPGFESRHNILYWKYEPYLGLGPAAHSFTGKTRFNNYSNLTPYIKHLENGVLPVDNTVRLDREEMMSEYIILGLRLRKGISFKEFKECFGVDLKEIYYNKITELIEKDLIHIKGDRIQLTEKGLLLGNQVFVEFLPA</sequence>
<accession>B8CXL4</accession>
<dbReference type="KEGG" id="hor:Hore_12830"/>
<reference evidence="5 6" key="1">
    <citation type="journal article" date="2009" name="PLoS ONE">
        <title>Genome analysis of the anaerobic thermohalophilic bacterium Halothermothrix orenii.</title>
        <authorList>
            <person name="Mavromatis K."/>
            <person name="Ivanova N."/>
            <person name="Anderson I."/>
            <person name="Lykidis A."/>
            <person name="Hooper S.D."/>
            <person name="Sun H."/>
            <person name="Kunin V."/>
            <person name="Lapidus A."/>
            <person name="Hugenholtz P."/>
            <person name="Patel B."/>
            <person name="Kyrpides N.C."/>
        </authorList>
    </citation>
    <scope>NUCLEOTIDE SEQUENCE [LARGE SCALE GENOMIC DNA]</scope>
    <source>
        <strain evidence="6">H 168 / OCM 544 / DSM 9562</strain>
    </source>
</reference>
<feature type="domain" description="Radical SAM core" evidence="4">
    <location>
        <begin position="5"/>
        <end position="237"/>
    </location>
</feature>
<dbReference type="GO" id="GO:0006779">
    <property type="term" value="P:porphyrin-containing compound biosynthetic process"/>
    <property type="evidence" value="ECO:0007669"/>
    <property type="project" value="InterPro"/>
</dbReference>
<dbReference type="InterPro" id="IPR007197">
    <property type="entry name" value="rSAM"/>
</dbReference>
<dbReference type="InterPro" id="IPR034505">
    <property type="entry name" value="Coproporphyrinogen-III_oxidase"/>
</dbReference>
<keyword evidence="3" id="KW-0479">Metal-binding</keyword>
<dbReference type="NCBIfam" id="TIGR00539">
    <property type="entry name" value="hemN_rel"/>
    <property type="match status" value="1"/>
</dbReference>
<keyword evidence="5" id="KW-0560">Oxidoreductase</keyword>
<dbReference type="InterPro" id="IPR006638">
    <property type="entry name" value="Elp3/MiaA/NifB-like_rSAM"/>
</dbReference>
<keyword evidence="3" id="KW-0349">Heme</keyword>
<evidence type="ECO:0000313" key="6">
    <source>
        <dbReference type="Proteomes" id="UP000000719"/>
    </source>
</evidence>